<evidence type="ECO:0000313" key="1">
    <source>
        <dbReference type="EMBL" id="OGZ67535.1"/>
    </source>
</evidence>
<accession>A0A1G2HYG7</accession>
<protein>
    <submittedName>
        <fullName evidence="1">Uncharacterized protein</fullName>
    </submittedName>
</protein>
<sequence>MEEPGKPNFGENIENEGENKEVFIEGKGFFKKGQEIDVVRESGKIEKGKIFDFDDETITLTFEIGKDSMGRKKMGSKTVPREEFVKWQKVA</sequence>
<dbReference type="AlphaFoldDB" id="A0A1G2HYG7"/>
<dbReference type="STRING" id="1802205.A3C58_02165"/>
<gene>
    <name evidence="1" type="ORF">A3C58_02165</name>
</gene>
<organism evidence="1 2">
    <name type="scientific">Candidatus Staskawiczbacteria bacterium RIFCSPHIGHO2_02_FULL_34_10</name>
    <dbReference type="NCBI Taxonomy" id="1802205"/>
    <lineage>
        <taxon>Bacteria</taxon>
        <taxon>Candidatus Staskawicziibacteriota</taxon>
    </lineage>
</organism>
<comment type="caution">
    <text evidence="1">The sequence shown here is derived from an EMBL/GenBank/DDBJ whole genome shotgun (WGS) entry which is preliminary data.</text>
</comment>
<evidence type="ECO:0000313" key="2">
    <source>
        <dbReference type="Proteomes" id="UP000178380"/>
    </source>
</evidence>
<name>A0A1G2HYG7_9BACT</name>
<dbReference type="EMBL" id="MHOR01000007">
    <property type="protein sequence ID" value="OGZ67535.1"/>
    <property type="molecule type" value="Genomic_DNA"/>
</dbReference>
<reference evidence="1 2" key="1">
    <citation type="journal article" date="2016" name="Nat. Commun.">
        <title>Thousands of microbial genomes shed light on interconnected biogeochemical processes in an aquifer system.</title>
        <authorList>
            <person name="Anantharaman K."/>
            <person name="Brown C.T."/>
            <person name="Hug L.A."/>
            <person name="Sharon I."/>
            <person name="Castelle C.J."/>
            <person name="Probst A.J."/>
            <person name="Thomas B.C."/>
            <person name="Singh A."/>
            <person name="Wilkins M.J."/>
            <person name="Karaoz U."/>
            <person name="Brodie E.L."/>
            <person name="Williams K.H."/>
            <person name="Hubbard S.S."/>
            <person name="Banfield J.F."/>
        </authorList>
    </citation>
    <scope>NUCLEOTIDE SEQUENCE [LARGE SCALE GENOMIC DNA]</scope>
</reference>
<dbReference type="Proteomes" id="UP000178380">
    <property type="component" value="Unassembled WGS sequence"/>
</dbReference>
<proteinExistence type="predicted"/>